<gene>
    <name evidence="2" type="ORF">DY000_02002325</name>
</gene>
<reference evidence="2 3" key="1">
    <citation type="journal article" date="2020" name="BMC Genomics">
        <title>Intraspecific diversification of the crop wild relative Brassica cretica Lam. using demographic model selection.</title>
        <authorList>
            <person name="Kioukis A."/>
            <person name="Michalopoulou V.A."/>
            <person name="Briers L."/>
            <person name="Pirintsos S."/>
            <person name="Studholme D.J."/>
            <person name="Pavlidis P."/>
            <person name="Sarris P.F."/>
        </authorList>
    </citation>
    <scope>NUCLEOTIDE SEQUENCE [LARGE SCALE GENOMIC DNA]</scope>
    <source>
        <strain evidence="3">cv. PFS-1207/04</strain>
    </source>
</reference>
<sequence length="157" mass="17315">MLSSPKSVDHSLFSGGRMSPRNVVEPISPMSSRVSMLAQQQQHRFRSLSSRELRTNTSPVVGSPVNNSSWWGSSNGEPDWGMSSEEALGKLRSSSSFDGDDDEPDVSWVQSLVKESTPNEAKENSKKPTTVEVVTDNAGLEAWIEQMQLDQLIPQHN</sequence>
<evidence type="ECO:0000313" key="2">
    <source>
        <dbReference type="EMBL" id="KAF3545489.1"/>
    </source>
</evidence>
<accession>A0ABQ7C1N2</accession>
<dbReference type="EMBL" id="QGKV02000832">
    <property type="protein sequence ID" value="KAF3545489.1"/>
    <property type="molecule type" value="Genomic_DNA"/>
</dbReference>
<feature type="region of interest" description="Disordered" evidence="1">
    <location>
        <begin position="1"/>
        <end position="132"/>
    </location>
</feature>
<feature type="compositionally biased region" description="Polar residues" evidence="1">
    <location>
        <begin position="108"/>
        <end position="119"/>
    </location>
</feature>
<proteinExistence type="predicted"/>
<keyword evidence="3" id="KW-1185">Reference proteome</keyword>
<evidence type="ECO:0000256" key="1">
    <source>
        <dbReference type="SAM" id="MobiDB-lite"/>
    </source>
</evidence>
<feature type="compositionally biased region" description="Low complexity" evidence="1">
    <location>
        <begin position="58"/>
        <end position="76"/>
    </location>
</feature>
<evidence type="ECO:0000313" key="3">
    <source>
        <dbReference type="Proteomes" id="UP000266723"/>
    </source>
</evidence>
<organism evidence="2 3">
    <name type="scientific">Brassica cretica</name>
    <name type="common">Mustard</name>
    <dbReference type="NCBI Taxonomy" id="69181"/>
    <lineage>
        <taxon>Eukaryota</taxon>
        <taxon>Viridiplantae</taxon>
        <taxon>Streptophyta</taxon>
        <taxon>Embryophyta</taxon>
        <taxon>Tracheophyta</taxon>
        <taxon>Spermatophyta</taxon>
        <taxon>Magnoliopsida</taxon>
        <taxon>eudicotyledons</taxon>
        <taxon>Gunneridae</taxon>
        <taxon>Pentapetalae</taxon>
        <taxon>rosids</taxon>
        <taxon>malvids</taxon>
        <taxon>Brassicales</taxon>
        <taxon>Brassicaceae</taxon>
        <taxon>Brassiceae</taxon>
        <taxon>Brassica</taxon>
    </lineage>
</organism>
<dbReference type="Proteomes" id="UP000266723">
    <property type="component" value="Unassembled WGS sequence"/>
</dbReference>
<protein>
    <submittedName>
        <fullName evidence="2">Uncharacterized protein</fullName>
    </submittedName>
</protein>
<comment type="caution">
    <text evidence="2">The sequence shown here is derived from an EMBL/GenBank/DDBJ whole genome shotgun (WGS) entry which is preliminary data.</text>
</comment>
<name>A0ABQ7C1N2_BRACR</name>
<feature type="compositionally biased region" description="Polar residues" evidence="1">
    <location>
        <begin position="29"/>
        <end position="48"/>
    </location>
</feature>